<dbReference type="EMBL" id="AFYH01053603">
    <property type="status" value="NOT_ANNOTATED_CDS"/>
    <property type="molecule type" value="Genomic_DNA"/>
</dbReference>
<evidence type="ECO:0000259" key="24">
    <source>
        <dbReference type="Pfam" id="PF01467"/>
    </source>
</evidence>
<comment type="subunit">
    <text evidence="3">Monomer.</text>
</comment>
<keyword evidence="7" id="KW-0808">Transferase</keyword>
<dbReference type="NCBIfam" id="TIGR00152">
    <property type="entry name" value="dephospho-CoA kinase"/>
    <property type="match status" value="1"/>
</dbReference>
<dbReference type="eggNOG" id="KOG3351">
    <property type="taxonomic scope" value="Eukaryota"/>
</dbReference>
<dbReference type="HOGENOM" id="CLU_027827_2_1_1"/>
<reference evidence="25" key="2">
    <citation type="submission" date="2025-08" db="UniProtKB">
        <authorList>
            <consortium name="Ensembl"/>
        </authorList>
    </citation>
    <scope>IDENTIFICATION</scope>
</reference>
<evidence type="ECO:0000256" key="2">
    <source>
        <dbReference type="ARBA" id="ARBA00004496"/>
    </source>
</evidence>
<comment type="catalytic activity">
    <reaction evidence="16">
        <text>3'-dephospho-CoA + ATP = ADP + CoA + H(+)</text>
        <dbReference type="Rhea" id="RHEA:18245"/>
        <dbReference type="ChEBI" id="CHEBI:15378"/>
        <dbReference type="ChEBI" id="CHEBI:30616"/>
        <dbReference type="ChEBI" id="CHEBI:57287"/>
        <dbReference type="ChEBI" id="CHEBI:57328"/>
        <dbReference type="ChEBI" id="CHEBI:456216"/>
        <dbReference type="EC" id="2.7.1.24"/>
    </reaction>
    <physiologicalReaction direction="left-to-right" evidence="16">
        <dbReference type="Rhea" id="RHEA:18246"/>
    </physiologicalReaction>
</comment>
<dbReference type="InterPro" id="IPR014729">
    <property type="entry name" value="Rossmann-like_a/b/a_fold"/>
</dbReference>
<dbReference type="FunCoup" id="H3AEL3">
    <property type="interactions" value="1102"/>
</dbReference>
<keyword evidence="8" id="KW-0548">Nucleotidyltransferase</keyword>
<evidence type="ECO:0000256" key="14">
    <source>
        <dbReference type="ARBA" id="ARBA00023268"/>
    </source>
</evidence>
<dbReference type="InParanoid" id="H3AEL3"/>
<accession>H3AEL3</accession>
<keyword evidence="10" id="KW-0418">Kinase</keyword>
<dbReference type="InterPro" id="IPR004821">
    <property type="entry name" value="Cyt_trans-like"/>
</dbReference>
<name>H3AEL3_LATCH</name>
<dbReference type="OrthoDB" id="330671at2759"/>
<dbReference type="AlphaFoldDB" id="H3AEL3"/>
<dbReference type="eggNOG" id="KOG3220">
    <property type="taxonomic scope" value="Eukaryota"/>
</dbReference>
<dbReference type="GO" id="GO:0004140">
    <property type="term" value="F:dephospho-CoA kinase activity"/>
    <property type="evidence" value="ECO:0007669"/>
    <property type="project" value="UniProtKB-EC"/>
</dbReference>
<dbReference type="InterPro" id="IPR001977">
    <property type="entry name" value="Depp_CoAkinase"/>
</dbReference>
<dbReference type="HAMAP" id="MF_00376">
    <property type="entry name" value="Dephospho_CoA_kinase"/>
    <property type="match status" value="1"/>
</dbReference>
<evidence type="ECO:0000313" key="26">
    <source>
        <dbReference type="Proteomes" id="UP000008672"/>
    </source>
</evidence>
<feature type="signal peptide" evidence="23">
    <location>
        <begin position="1"/>
        <end position="19"/>
    </location>
</feature>
<keyword evidence="14" id="KW-0511">Multifunctional enzyme</keyword>
<dbReference type="Pfam" id="PF01467">
    <property type="entry name" value="CTP_transf_like"/>
    <property type="match status" value="1"/>
</dbReference>
<dbReference type="RefSeq" id="XP_014342727.1">
    <property type="nucleotide sequence ID" value="XM_014487241.2"/>
</dbReference>
<evidence type="ECO:0000256" key="12">
    <source>
        <dbReference type="ARBA" id="ARBA00022993"/>
    </source>
</evidence>
<dbReference type="SUPFAM" id="SSF52374">
    <property type="entry name" value="Nucleotidylyl transferase"/>
    <property type="match status" value="1"/>
</dbReference>
<evidence type="ECO:0000256" key="13">
    <source>
        <dbReference type="ARBA" id="ARBA00023128"/>
    </source>
</evidence>
<keyword evidence="11" id="KW-0067">ATP-binding</keyword>
<evidence type="ECO:0000256" key="19">
    <source>
        <dbReference type="ARBA" id="ARBA00060696"/>
    </source>
</evidence>
<keyword evidence="26" id="KW-1185">Reference proteome</keyword>
<evidence type="ECO:0000256" key="21">
    <source>
        <dbReference type="ARBA" id="ARBA00066359"/>
    </source>
</evidence>
<feature type="chain" id="PRO_5003579160" description="Bifunctional coenzyme A synthase" evidence="23">
    <location>
        <begin position="20"/>
        <end position="544"/>
    </location>
</feature>
<keyword evidence="5" id="KW-0963">Cytoplasm</keyword>
<dbReference type="Gene3D" id="3.40.50.300">
    <property type="entry name" value="P-loop containing nucleotide triphosphate hydrolases"/>
    <property type="match status" value="1"/>
</dbReference>
<evidence type="ECO:0000256" key="5">
    <source>
        <dbReference type="ARBA" id="ARBA00022490"/>
    </source>
</evidence>
<evidence type="ECO:0000256" key="22">
    <source>
        <dbReference type="ARBA" id="ARBA00067394"/>
    </source>
</evidence>
<dbReference type="RefSeq" id="XP_014342726.1">
    <property type="nucleotide sequence ID" value="XM_014487240.2"/>
</dbReference>
<dbReference type="GeneTree" id="ENSGT00550000075078"/>
<evidence type="ECO:0000256" key="17">
    <source>
        <dbReference type="ARBA" id="ARBA00059677"/>
    </source>
</evidence>
<dbReference type="FunFam" id="3.40.50.300:FF:000899">
    <property type="entry name" value="Bifunctional coenzyme A synthase"/>
    <property type="match status" value="1"/>
</dbReference>
<comment type="similarity">
    <text evidence="20">In the central section; belongs to the eukaryotic CoaD family.</text>
</comment>
<comment type="subcellular location">
    <subcellularLocation>
        <location evidence="2">Cytoplasm</location>
    </subcellularLocation>
    <subcellularLocation>
        <location evidence="1">Mitochondrion matrix</location>
    </subcellularLocation>
</comment>
<dbReference type="STRING" id="7897.ENSLACP00000008084"/>
<dbReference type="EMBL" id="AFYH01053605">
    <property type="status" value="NOT_ANNOTATED_CDS"/>
    <property type="molecule type" value="Genomic_DNA"/>
</dbReference>
<dbReference type="PANTHER" id="PTHR10695">
    <property type="entry name" value="DEPHOSPHO-COA KINASE-RELATED"/>
    <property type="match status" value="1"/>
</dbReference>
<keyword evidence="6" id="KW-0597">Phosphoprotein</keyword>
<dbReference type="Pfam" id="PF01121">
    <property type="entry name" value="CoaE"/>
    <property type="match status" value="1"/>
</dbReference>
<comment type="function">
    <text evidence="17">Bifunctional enzyme that catalyzes the fourth and fifth sequential steps of CoA biosynthetic pathway. The fourth reaction is catalyzed by the phosphopantetheine adenylyltransferase, coded by the coaD domain; the fifth reaction is catalyzed by the dephospho-CoA kinase, coded by the coaE domain. May act as a point of CoA biosynthesis regulation.</text>
</comment>
<dbReference type="CDD" id="cd02164">
    <property type="entry name" value="PPAT_CoAS"/>
    <property type="match status" value="1"/>
</dbReference>
<evidence type="ECO:0000256" key="7">
    <source>
        <dbReference type="ARBA" id="ARBA00022679"/>
    </source>
</evidence>
<dbReference type="OMA" id="TQCLQSY"/>
<dbReference type="PANTHER" id="PTHR10695:SF46">
    <property type="entry name" value="BIFUNCTIONAL COENZYME A SYNTHASE-RELATED"/>
    <property type="match status" value="1"/>
</dbReference>
<dbReference type="GeneID" id="102362220"/>
<dbReference type="NCBIfam" id="NF001985">
    <property type="entry name" value="PRK00777.1"/>
    <property type="match status" value="1"/>
</dbReference>
<dbReference type="Ensembl" id="ENSLACT00000008150.2">
    <property type="protein sequence ID" value="ENSLACP00000008084.2"/>
    <property type="gene ID" value="ENSLACG00000007156.2"/>
</dbReference>
<dbReference type="Bgee" id="ENSLACG00000007156">
    <property type="expression patterns" value="Expressed in muscle tissue and 6 other cell types or tissues"/>
</dbReference>
<dbReference type="EMBL" id="AFYH01053606">
    <property type="status" value="NOT_ANNOTATED_CDS"/>
    <property type="molecule type" value="Genomic_DNA"/>
</dbReference>
<evidence type="ECO:0000256" key="18">
    <source>
        <dbReference type="ARBA" id="ARBA00060565"/>
    </source>
</evidence>
<dbReference type="GO" id="GO:0015937">
    <property type="term" value="P:coenzyme A biosynthetic process"/>
    <property type="evidence" value="ECO:0007669"/>
    <property type="project" value="UniProtKB-KW"/>
</dbReference>
<comment type="catalytic activity">
    <reaction evidence="15">
        <text>(R)-4'-phosphopantetheine + ATP + H(+) = 3'-dephospho-CoA + diphosphate</text>
        <dbReference type="Rhea" id="RHEA:19801"/>
        <dbReference type="ChEBI" id="CHEBI:15378"/>
        <dbReference type="ChEBI" id="CHEBI:30616"/>
        <dbReference type="ChEBI" id="CHEBI:33019"/>
        <dbReference type="ChEBI" id="CHEBI:57328"/>
        <dbReference type="ChEBI" id="CHEBI:61723"/>
        <dbReference type="EC" id="2.7.7.3"/>
    </reaction>
    <physiologicalReaction direction="left-to-right" evidence="15">
        <dbReference type="Rhea" id="RHEA:19802"/>
    </physiologicalReaction>
</comment>
<evidence type="ECO:0000256" key="10">
    <source>
        <dbReference type="ARBA" id="ARBA00022777"/>
    </source>
</evidence>
<dbReference type="GO" id="GO:0005524">
    <property type="term" value="F:ATP binding"/>
    <property type="evidence" value="ECO:0007669"/>
    <property type="project" value="UniProtKB-KW"/>
</dbReference>
<reference evidence="26" key="1">
    <citation type="submission" date="2011-08" db="EMBL/GenBank/DDBJ databases">
        <title>The draft genome of Latimeria chalumnae.</title>
        <authorList>
            <person name="Di Palma F."/>
            <person name="Alfoldi J."/>
            <person name="Johnson J."/>
            <person name="Berlin A."/>
            <person name="Gnerre S."/>
            <person name="Jaffe D."/>
            <person name="MacCallum I."/>
            <person name="Young S."/>
            <person name="Walker B.J."/>
            <person name="Lander E."/>
            <person name="Lindblad-Toh K."/>
        </authorList>
    </citation>
    <scope>NUCLEOTIDE SEQUENCE [LARGE SCALE GENOMIC DNA]</scope>
    <source>
        <strain evidence="26">Wild caught</strain>
    </source>
</reference>
<gene>
    <name evidence="25" type="primary">COASY</name>
</gene>
<evidence type="ECO:0000256" key="15">
    <source>
        <dbReference type="ARBA" id="ARBA00051310"/>
    </source>
</evidence>
<comment type="pathway">
    <text evidence="19">Cofactor biosynthesis; coenzyme A biosynthesis; CoA from (R)-pantothenate: step 5/5.</text>
</comment>
<dbReference type="PROSITE" id="PS51219">
    <property type="entry name" value="DPCK"/>
    <property type="match status" value="1"/>
</dbReference>
<keyword evidence="23" id="KW-0732">Signal</keyword>
<dbReference type="GO" id="GO:0005759">
    <property type="term" value="C:mitochondrial matrix"/>
    <property type="evidence" value="ECO:0007669"/>
    <property type="project" value="UniProtKB-SubCell"/>
</dbReference>
<evidence type="ECO:0000256" key="3">
    <source>
        <dbReference type="ARBA" id="ARBA00011245"/>
    </source>
</evidence>
<evidence type="ECO:0000256" key="1">
    <source>
        <dbReference type="ARBA" id="ARBA00004305"/>
    </source>
</evidence>
<proteinExistence type="inferred from homology"/>
<evidence type="ECO:0000256" key="9">
    <source>
        <dbReference type="ARBA" id="ARBA00022741"/>
    </source>
</evidence>
<evidence type="ECO:0000256" key="4">
    <source>
        <dbReference type="ARBA" id="ARBA00012392"/>
    </source>
</evidence>
<reference evidence="25" key="3">
    <citation type="submission" date="2025-09" db="UniProtKB">
        <authorList>
            <consortium name="Ensembl"/>
        </authorList>
    </citation>
    <scope>IDENTIFICATION</scope>
</reference>
<evidence type="ECO:0000256" key="16">
    <source>
        <dbReference type="ARBA" id="ARBA00051912"/>
    </source>
</evidence>
<evidence type="ECO:0000256" key="20">
    <source>
        <dbReference type="ARBA" id="ARBA00061673"/>
    </source>
</evidence>
<dbReference type="EMBL" id="AFYH01053602">
    <property type="status" value="NOT_ANNOTATED_CDS"/>
    <property type="molecule type" value="Genomic_DNA"/>
</dbReference>
<dbReference type="CTD" id="80347"/>
<dbReference type="EC" id="2.7.7.3" evidence="4"/>
<evidence type="ECO:0000256" key="8">
    <source>
        <dbReference type="ARBA" id="ARBA00022695"/>
    </source>
</evidence>
<keyword evidence="9" id="KW-0547">Nucleotide-binding</keyword>
<evidence type="ECO:0000256" key="23">
    <source>
        <dbReference type="SAM" id="SignalP"/>
    </source>
</evidence>
<dbReference type="SUPFAM" id="SSF52540">
    <property type="entry name" value="P-loop containing nucleoside triphosphate hydrolases"/>
    <property type="match status" value="1"/>
</dbReference>
<feature type="domain" description="Cytidyltransferase-like" evidence="24">
    <location>
        <begin position="180"/>
        <end position="324"/>
    </location>
</feature>
<dbReference type="InterPro" id="IPR027417">
    <property type="entry name" value="P-loop_NTPase"/>
</dbReference>
<organism evidence="25 26">
    <name type="scientific">Latimeria chalumnae</name>
    <name type="common">Coelacanth</name>
    <dbReference type="NCBI Taxonomy" id="7897"/>
    <lineage>
        <taxon>Eukaryota</taxon>
        <taxon>Metazoa</taxon>
        <taxon>Chordata</taxon>
        <taxon>Craniata</taxon>
        <taxon>Vertebrata</taxon>
        <taxon>Euteleostomi</taxon>
        <taxon>Coelacanthiformes</taxon>
        <taxon>Coelacanthidae</taxon>
        <taxon>Latimeria</taxon>
    </lineage>
</organism>
<evidence type="ECO:0000313" key="25">
    <source>
        <dbReference type="Ensembl" id="ENSLACP00000008084.2"/>
    </source>
</evidence>
<comment type="pathway">
    <text evidence="18">Cofactor biosynthesis; coenzyme A biosynthesis; CoA from (R)-pantothenate: step 4/5.</text>
</comment>
<protein>
    <recommendedName>
        <fullName evidence="22">Bifunctional coenzyme A synthase</fullName>
        <ecNumber evidence="21">2.7.1.24</ecNumber>
        <ecNumber evidence="4">2.7.7.3</ecNumber>
    </recommendedName>
</protein>
<dbReference type="RefSeq" id="XP_005994081.1">
    <property type="nucleotide sequence ID" value="XM_005994019.3"/>
</dbReference>
<dbReference type="Proteomes" id="UP000008672">
    <property type="component" value="Unassembled WGS sequence"/>
</dbReference>
<dbReference type="Gene3D" id="3.40.50.620">
    <property type="entry name" value="HUPs"/>
    <property type="match status" value="1"/>
</dbReference>
<keyword evidence="13" id="KW-0496">Mitochondrion</keyword>
<sequence>MSMFRSGLLILTSPVPVLSSRIVPVLNSAAQVVGDTLYVHLHPGLSLSGSAQPKPAYVLATHEVSNIITKLYSKTADMCIPLDVRVLVTNIRNQALNQHPFLSVQKLSHPPDVVLTDYSTSDASQINPVKQCLERYATSCYTCKPNLTSVLLECELNLSEEENRLEESLQGTLESYTDVVVGGTFDRLHEAHKIFLSASCLMTENRLLIGVSDKDLLKNKTLTELIQPYQQRVEKLREFLVDIKPSLSYELVPLADPYGPSIIDPGLKCIVVSEETRKGGNAVNKKRAEKGLPDLALHEIRLIQDCHRSDNEEEKISSSSLRTRLLGTVLIPPKKNLKISPLPYVIGLTGGSGSGKSSVSKRLENLGAALIDSDKLGHETYRPGGPAYQKVIQEFGTDIVSEDGTINRRVLGSKVFGNEEKLKCLTNIVWPEIAKLTKQRIAEAAAAGKIVCVVDAAVLLEAGWTDMVHEVWITIIPEQEAITRIMNRDGVSEESARRRLANQWTNSQRLEHANVVLCTLWEPEVTQRQVEKAWNLLQKRISQN</sequence>
<dbReference type="EC" id="2.7.1.24" evidence="21"/>
<dbReference type="CDD" id="cd02022">
    <property type="entry name" value="DPCK"/>
    <property type="match status" value="1"/>
</dbReference>
<keyword evidence="12" id="KW-0173">Coenzyme A biosynthesis</keyword>
<dbReference type="FunFam" id="3.40.50.620:FF:000089">
    <property type="entry name" value="Bifunctional coenzyme A synthase"/>
    <property type="match status" value="1"/>
</dbReference>
<dbReference type="GO" id="GO:0004595">
    <property type="term" value="F:pantetheine-phosphate adenylyltransferase activity"/>
    <property type="evidence" value="ECO:0007669"/>
    <property type="project" value="UniProtKB-EC"/>
</dbReference>
<evidence type="ECO:0000256" key="6">
    <source>
        <dbReference type="ARBA" id="ARBA00022553"/>
    </source>
</evidence>
<dbReference type="KEGG" id="lcm:102362220"/>
<dbReference type="EMBL" id="AFYH01053604">
    <property type="status" value="NOT_ANNOTATED_CDS"/>
    <property type="molecule type" value="Genomic_DNA"/>
</dbReference>
<evidence type="ECO:0000256" key="11">
    <source>
        <dbReference type="ARBA" id="ARBA00022840"/>
    </source>
</evidence>